<evidence type="ECO:0000313" key="2">
    <source>
        <dbReference type="Proteomes" id="UP001371456"/>
    </source>
</evidence>
<dbReference type="Gene3D" id="3.80.10.10">
    <property type="entry name" value="Ribonuclease Inhibitor"/>
    <property type="match status" value="1"/>
</dbReference>
<dbReference type="Proteomes" id="UP001371456">
    <property type="component" value="Unassembled WGS sequence"/>
</dbReference>
<sequence length="271" mass="29474">MPNKLWQVFVGHCEETFKVDFYSNIGNDSLKAVGQYCLNMKIVVLKNCPLIEDHGIAVLFYLAGSVLIEVWLQGLCISDLSLGILFKCFTKLETLSFVSCIGVEDYPLTLVAPCCHSLVSLSIGNCPGVGNTTIDVVGGRCCKLTYIDLNGLLRVTNEGLIPLVKNCAANLVEVNLGGCVNIMDISVLVIVKLNRGSLKSLLVDGCRHVVDATLVKILNSCWMLNVLDVSKCGIIVLGIKTLTSAIQLHLQTLSLFDCTFVSDNFLPFLLN</sequence>
<dbReference type="InterPro" id="IPR032675">
    <property type="entry name" value="LRR_dom_sf"/>
</dbReference>
<proteinExistence type="predicted"/>
<dbReference type="EMBL" id="JBANQN010000006">
    <property type="protein sequence ID" value="KAK6786340.1"/>
    <property type="molecule type" value="Genomic_DNA"/>
</dbReference>
<gene>
    <name evidence="1" type="ORF">RDI58_014865</name>
</gene>
<dbReference type="PANTHER" id="PTHR13318">
    <property type="entry name" value="PARTNER OF PAIRED, ISOFORM B-RELATED"/>
    <property type="match status" value="1"/>
</dbReference>
<dbReference type="SMART" id="SM00367">
    <property type="entry name" value="LRR_CC"/>
    <property type="match status" value="6"/>
</dbReference>
<keyword evidence="2" id="KW-1185">Reference proteome</keyword>
<name>A0AAN8YAZ4_SOLBU</name>
<dbReference type="SUPFAM" id="SSF52047">
    <property type="entry name" value="RNI-like"/>
    <property type="match status" value="1"/>
</dbReference>
<reference evidence="1 2" key="1">
    <citation type="submission" date="2024-02" db="EMBL/GenBank/DDBJ databases">
        <title>de novo genome assembly of Solanum bulbocastanum strain 11H21.</title>
        <authorList>
            <person name="Hosaka A.J."/>
        </authorList>
    </citation>
    <scope>NUCLEOTIDE SEQUENCE [LARGE SCALE GENOMIC DNA]</scope>
    <source>
        <tissue evidence="1">Young leaves</tissue>
    </source>
</reference>
<organism evidence="1 2">
    <name type="scientific">Solanum bulbocastanum</name>
    <name type="common">Wild potato</name>
    <dbReference type="NCBI Taxonomy" id="147425"/>
    <lineage>
        <taxon>Eukaryota</taxon>
        <taxon>Viridiplantae</taxon>
        <taxon>Streptophyta</taxon>
        <taxon>Embryophyta</taxon>
        <taxon>Tracheophyta</taxon>
        <taxon>Spermatophyta</taxon>
        <taxon>Magnoliopsida</taxon>
        <taxon>eudicotyledons</taxon>
        <taxon>Gunneridae</taxon>
        <taxon>Pentapetalae</taxon>
        <taxon>asterids</taxon>
        <taxon>lamiids</taxon>
        <taxon>Solanales</taxon>
        <taxon>Solanaceae</taxon>
        <taxon>Solanoideae</taxon>
        <taxon>Solaneae</taxon>
        <taxon>Solanum</taxon>
    </lineage>
</organism>
<dbReference type="PANTHER" id="PTHR13318:SF149">
    <property type="entry name" value="F-BOX DOMAIN-CONTAINING PROTEIN"/>
    <property type="match status" value="1"/>
</dbReference>
<dbReference type="GO" id="GO:0019005">
    <property type="term" value="C:SCF ubiquitin ligase complex"/>
    <property type="evidence" value="ECO:0007669"/>
    <property type="project" value="TreeGrafter"/>
</dbReference>
<comment type="caution">
    <text evidence="1">The sequence shown here is derived from an EMBL/GenBank/DDBJ whole genome shotgun (WGS) entry which is preliminary data.</text>
</comment>
<evidence type="ECO:0000313" key="1">
    <source>
        <dbReference type="EMBL" id="KAK6786340.1"/>
    </source>
</evidence>
<dbReference type="InterPro" id="IPR006553">
    <property type="entry name" value="Leu-rich_rpt_Cys-con_subtyp"/>
</dbReference>
<protein>
    <submittedName>
        <fullName evidence="1">Uncharacterized protein</fullName>
    </submittedName>
</protein>
<accession>A0AAN8YAZ4</accession>
<dbReference type="GO" id="GO:0031146">
    <property type="term" value="P:SCF-dependent proteasomal ubiquitin-dependent protein catabolic process"/>
    <property type="evidence" value="ECO:0007669"/>
    <property type="project" value="TreeGrafter"/>
</dbReference>
<dbReference type="AlphaFoldDB" id="A0AAN8YAZ4"/>